<dbReference type="SUPFAM" id="SSF56300">
    <property type="entry name" value="Metallo-dependent phosphatases"/>
    <property type="match status" value="1"/>
</dbReference>
<feature type="domain" description="Calcineurin-like phosphoesterase" evidence="2">
    <location>
        <begin position="15"/>
        <end position="245"/>
    </location>
</feature>
<gene>
    <name evidence="3" type="ORF">BE21_32225</name>
</gene>
<dbReference type="PANTHER" id="PTHR42850">
    <property type="entry name" value="METALLOPHOSPHOESTERASE"/>
    <property type="match status" value="1"/>
</dbReference>
<dbReference type="Gene3D" id="3.60.21.10">
    <property type="match status" value="1"/>
</dbReference>
<sequence length="294" mass="31666">MTERAFATPPEQARRLGILSCIHGNLEALDSVLADLRAREVDSLLCLGDLVGYGPFPNEAAARIRSFGIPTVLGCWDEGIAEGNESCGCSFISEEEGELGAMAFWWTATQTSDETKAYLGTLPSSLAFDLPCGRLVAVHGSPASTSEYLTESTHELVLFERAASAGCDILLCGHTHVPYVKHVAGALEVRAEATVKDRIYRARYGQPSPARAVTLAPKTIINAGSVGEPRHGGLAATCVILDTRSGDVELREVAYDVDKTVHAMRARDVPETFAQRLRRGQELTGKQKEVFCAC</sequence>
<protein>
    <recommendedName>
        <fullName evidence="2">Calcineurin-like phosphoesterase domain-containing protein</fullName>
    </recommendedName>
</protein>
<dbReference type="InterPro" id="IPR024654">
    <property type="entry name" value="Calcineurin-like_PHP_lpxH"/>
</dbReference>
<dbReference type="InterPro" id="IPR050126">
    <property type="entry name" value="Ap4A_hydrolase"/>
</dbReference>
<dbReference type="PIRSF" id="PIRSF000883">
    <property type="entry name" value="Pesterase_MJ0912"/>
    <property type="match status" value="1"/>
</dbReference>
<dbReference type="GO" id="GO:0005737">
    <property type="term" value="C:cytoplasm"/>
    <property type="evidence" value="ECO:0007669"/>
    <property type="project" value="TreeGrafter"/>
</dbReference>
<dbReference type="InterPro" id="IPR011152">
    <property type="entry name" value="Pesterase_MJ0912"/>
</dbReference>
<comment type="caution">
    <text evidence="3">The sequence shown here is derived from an EMBL/GenBank/DDBJ whole genome shotgun (WGS) entry which is preliminary data.</text>
</comment>
<name>A0A150TQF7_SORCE</name>
<dbReference type="GO" id="GO:0016791">
    <property type="term" value="F:phosphatase activity"/>
    <property type="evidence" value="ECO:0007669"/>
    <property type="project" value="TreeGrafter"/>
</dbReference>
<dbReference type="PANTHER" id="PTHR42850:SF2">
    <property type="entry name" value="BLL5683 PROTEIN"/>
    <property type="match status" value="1"/>
</dbReference>
<comment type="similarity">
    <text evidence="1">Belongs to the metallophosphoesterase superfamily. YfcE family.</text>
</comment>
<evidence type="ECO:0000259" key="2">
    <source>
        <dbReference type="Pfam" id="PF12850"/>
    </source>
</evidence>
<proteinExistence type="inferred from homology"/>
<accession>A0A150TQF7</accession>
<dbReference type="Proteomes" id="UP000075502">
    <property type="component" value="Unassembled WGS sequence"/>
</dbReference>
<organism evidence="3 4">
    <name type="scientific">Sorangium cellulosum</name>
    <name type="common">Polyangium cellulosum</name>
    <dbReference type="NCBI Taxonomy" id="56"/>
    <lineage>
        <taxon>Bacteria</taxon>
        <taxon>Pseudomonadati</taxon>
        <taxon>Myxococcota</taxon>
        <taxon>Polyangia</taxon>
        <taxon>Polyangiales</taxon>
        <taxon>Polyangiaceae</taxon>
        <taxon>Sorangium</taxon>
    </lineage>
</organism>
<evidence type="ECO:0000313" key="3">
    <source>
        <dbReference type="EMBL" id="KYG06902.1"/>
    </source>
</evidence>
<dbReference type="AlphaFoldDB" id="A0A150TQF7"/>
<reference evidence="3 4" key="1">
    <citation type="submission" date="2014-02" db="EMBL/GenBank/DDBJ databases">
        <title>The small core and large imbalanced accessory genome model reveals a collaborative survival strategy of Sorangium cellulosum strains in nature.</title>
        <authorList>
            <person name="Han K."/>
            <person name="Peng R."/>
            <person name="Blom J."/>
            <person name="Li Y.-Z."/>
        </authorList>
    </citation>
    <scope>NUCLEOTIDE SEQUENCE [LARGE SCALE GENOMIC DNA]</scope>
    <source>
        <strain evidence="3 4">So0007-03</strain>
    </source>
</reference>
<evidence type="ECO:0000256" key="1">
    <source>
        <dbReference type="ARBA" id="ARBA00008950"/>
    </source>
</evidence>
<dbReference type="Pfam" id="PF12850">
    <property type="entry name" value="Metallophos_2"/>
    <property type="match status" value="1"/>
</dbReference>
<evidence type="ECO:0000313" key="4">
    <source>
        <dbReference type="Proteomes" id="UP000075502"/>
    </source>
</evidence>
<dbReference type="InterPro" id="IPR029052">
    <property type="entry name" value="Metallo-depent_PP-like"/>
</dbReference>
<dbReference type="EMBL" id="JEME01001532">
    <property type="protein sequence ID" value="KYG06902.1"/>
    <property type="molecule type" value="Genomic_DNA"/>
</dbReference>